<proteinExistence type="predicted"/>
<dbReference type="InterPro" id="IPR036641">
    <property type="entry name" value="HPT_dom_sf"/>
</dbReference>
<evidence type="ECO:0000256" key="1">
    <source>
        <dbReference type="SAM" id="MobiDB-lite"/>
    </source>
</evidence>
<protein>
    <recommendedName>
        <fullName evidence="4">Response regulatory domain-containing protein</fullName>
    </recommendedName>
</protein>
<accession>A0ABT0BJ36</accession>
<evidence type="ECO:0000313" key="3">
    <source>
        <dbReference type="Proteomes" id="UP001162881"/>
    </source>
</evidence>
<reference evidence="2" key="1">
    <citation type="submission" date="2022-03" db="EMBL/GenBank/DDBJ databases">
        <title>Identification of a novel bacterium isolated from mangrove sediments.</title>
        <authorList>
            <person name="Pan X."/>
        </authorList>
    </citation>
    <scope>NUCLEOTIDE SEQUENCE</scope>
    <source>
        <strain evidence="2">B1949</strain>
    </source>
</reference>
<sequence>MSRCPRWLRHPRPRRGGAAARRRPALLVCGNGAATTFTGALRSTGYGVRLVHDLDAVREQARAHRFDGVVVDWLRKPVDVTRLPSSAHAAPAGEGGLSVVLHVEDDPDVVRARFRMGLAEERGDLASGVLDPQAARDMVHRMAGLAGTLGAGAVSVAAKRYEQESPAARRWRS</sequence>
<dbReference type="Proteomes" id="UP001162881">
    <property type="component" value="Unassembled WGS sequence"/>
</dbReference>
<evidence type="ECO:0008006" key="4">
    <source>
        <dbReference type="Google" id="ProtNLM"/>
    </source>
</evidence>
<comment type="caution">
    <text evidence="2">The sequence shown here is derived from an EMBL/GenBank/DDBJ whole genome shotgun (WGS) entry which is preliminary data.</text>
</comment>
<dbReference type="EMBL" id="JALHLF010000198">
    <property type="protein sequence ID" value="MCJ2185029.1"/>
    <property type="molecule type" value="Genomic_DNA"/>
</dbReference>
<dbReference type="SUPFAM" id="SSF47226">
    <property type="entry name" value="Histidine-containing phosphotransfer domain, HPT domain"/>
    <property type="match status" value="1"/>
</dbReference>
<name>A0ABT0BJ36_9SPHN</name>
<keyword evidence="3" id="KW-1185">Reference proteome</keyword>
<gene>
    <name evidence="2" type="ORF">MTR62_20415</name>
</gene>
<evidence type="ECO:0000313" key="2">
    <source>
        <dbReference type="EMBL" id="MCJ2185029.1"/>
    </source>
</evidence>
<dbReference type="RefSeq" id="WP_244024411.1">
    <property type="nucleotide sequence ID" value="NZ_JALHLF010000198.1"/>
</dbReference>
<feature type="region of interest" description="Disordered" evidence="1">
    <location>
        <begin position="1"/>
        <end position="21"/>
    </location>
</feature>
<organism evidence="2 3">
    <name type="scientific">Novosphingobium organovorum</name>
    <dbReference type="NCBI Taxonomy" id="2930092"/>
    <lineage>
        <taxon>Bacteria</taxon>
        <taxon>Pseudomonadati</taxon>
        <taxon>Pseudomonadota</taxon>
        <taxon>Alphaproteobacteria</taxon>
        <taxon>Sphingomonadales</taxon>
        <taxon>Sphingomonadaceae</taxon>
        <taxon>Novosphingobium</taxon>
    </lineage>
</organism>